<dbReference type="AlphaFoldDB" id="A0A8J7H8V9"/>
<evidence type="ECO:0000256" key="5">
    <source>
        <dbReference type="ARBA" id="ARBA00022605"/>
    </source>
</evidence>
<protein>
    <recommendedName>
        <fullName evidence="8">Acetolactate synthase small subunit</fullName>
        <shortName evidence="8">AHAS</shortName>
        <shortName evidence="8">ALS</shortName>
        <ecNumber evidence="8">2.2.1.6</ecNumber>
    </recommendedName>
    <alternativeName>
        <fullName evidence="8">Acetohydroxy-acid synthase small subunit</fullName>
    </alternativeName>
</protein>
<comment type="pathway">
    <text evidence="1 8">Amino-acid biosynthesis; L-isoleucine biosynthesis; L-isoleucine from 2-oxobutanoate: step 1/4.</text>
</comment>
<comment type="pathway">
    <text evidence="2 8">Amino-acid biosynthesis; L-valine biosynthesis; L-valine from pyruvate: step 1/4.</text>
</comment>
<dbReference type="EC" id="2.2.1.6" evidence="8"/>
<keyword evidence="8 10" id="KW-0808">Transferase</keyword>
<dbReference type="NCBIfam" id="TIGR00119">
    <property type="entry name" value="acolac_sm"/>
    <property type="match status" value="1"/>
</dbReference>
<sequence>MKRIVLSILVDNTAGVLSRVAGLFSRRGYNIDSLTVGETQNPAISRMTVLAQGDDQILEQIRKQLQKLEDVIEIIELVPGESVTRELILVKVNVAQKDRQAVISIADIFRAKIVDVAMESLMIELTGNQDKINAFINLLEPYSIKELVRTGITGLPRGSGDIADYIDD</sequence>
<keyword evidence="5 8" id="KW-0028">Amino-acid biosynthesis</keyword>
<comment type="similarity">
    <text evidence="3 8">Belongs to the acetolactate synthase small subunit family.</text>
</comment>
<dbReference type="SUPFAM" id="SSF55021">
    <property type="entry name" value="ACT-like"/>
    <property type="match status" value="2"/>
</dbReference>
<dbReference type="PROSITE" id="PS51671">
    <property type="entry name" value="ACT"/>
    <property type="match status" value="1"/>
</dbReference>
<evidence type="ECO:0000313" key="11">
    <source>
        <dbReference type="Proteomes" id="UP000623269"/>
    </source>
</evidence>
<dbReference type="InterPro" id="IPR002912">
    <property type="entry name" value="ACT_dom"/>
</dbReference>
<dbReference type="Pfam" id="PF10369">
    <property type="entry name" value="ALS_ss_C"/>
    <property type="match status" value="1"/>
</dbReference>
<evidence type="ECO:0000256" key="6">
    <source>
        <dbReference type="ARBA" id="ARBA00023304"/>
    </source>
</evidence>
<evidence type="ECO:0000256" key="3">
    <source>
        <dbReference type="ARBA" id="ARBA00006341"/>
    </source>
</evidence>
<dbReference type="GO" id="GO:0009097">
    <property type="term" value="P:isoleucine biosynthetic process"/>
    <property type="evidence" value="ECO:0007669"/>
    <property type="project" value="UniProtKB-UniRule"/>
</dbReference>
<dbReference type="GO" id="GO:1990610">
    <property type="term" value="F:acetolactate synthase regulator activity"/>
    <property type="evidence" value="ECO:0007669"/>
    <property type="project" value="UniProtKB-UniRule"/>
</dbReference>
<organism evidence="10 11">
    <name type="scientific">Mobilitalea sibirica</name>
    <dbReference type="NCBI Taxonomy" id="1462919"/>
    <lineage>
        <taxon>Bacteria</taxon>
        <taxon>Bacillati</taxon>
        <taxon>Bacillota</taxon>
        <taxon>Clostridia</taxon>
        <taxon>Lachnospirales</taxon>
        <taxon>Lachnospiraceae</taxon>
        <taxon>Mobilitalea</taxon>
    </lineage>
</organism>
<dbReference type="GO" id="GO:0005829">
    <property type="term" value="C:cytosol"/>
    <property type="evidence" value="ECO:0007669"/>
    <property type="project" value="TreeGrafter"/>
</dbReference>
<evidence type="ECO:0000313" key="10">
    <source>
        <dbReference type="EMBL" id="MBH1940580.1"/>
    </source>
</evidence>
<comment type="caution">
    <text evidence="10">The sequence shown here is derived from an EMBL/GenBank/DDBJ whole genome shotgun (WGS) entry which is preliminary data.</text>
</comment>
<proteinExistence type="inferred from homology"/>
<evidence type="ECO:0000256" key="4">
    <source>
        <dbReference type="ARBA" id="ARBA00011744"/>
    </source>
</evidence>
<dbReference type="InterPro" id="IPR027271">
    <property type="entry name" value="Acetolactate_synth/TF_NikR_C"/>
</dbReference>
<keyword evidence="6 8" id="KW-0100">Branched-chain amino acid biosynthesis</keyword>
<keyword evidence="11" id="KW-1185">Reference proteome</keyword>
<evidence type="ECO:0000256" key="1">
    <source>
        <dbReference type="ARBA" id="ARBA00004974"/>
    </source>
</evidence>
<dbReference type="Proteomes" id="UP000623269">
    <property type="component" value="Unassembled WGS sequence"/>
</dbReference>
<dbReference type="CDD" id="cd04878">
    <property type="entry name" value="ACT_AHAS"/>
    <property type="match status" value="1"/>
</dbReference>
<dbReference type="Gene3D" id="3.30.70.260">
    <property type="match status" value="1"/>
</dbReference>
<evidence type="ECO:0000256" key="7">
    <source>
        <dbReference type="ARBA" id="ARBA00048670"/>
    </source>
</evidence>
<comment type="catalytic activity">
    <reaction evidence="7 8">
        <text>2 pyruvate + H(+) = (2S)-2-acetolactate + CO2</text>
        <dbReference type="Rhea" id="RHEA:25249"/>
        <dbReference type="ChEBI" id="CHEBI:15361"/>
        <dbReference type="ChEBI" id="CHEBI:15378"/>
        <dbReference type="ChEBI" id="CHEBI:16526"/>
        <dbReference type="ChEBI" id="CHEBI:58476"/>
        <dbReference type="EC" id="2.2.1.6"/>
    </reaction>
</comment>
<dbReference type="InterPro" id="IPR004789">
    <property type="entry name" value="Acetalactate_synth_ssu"/>
</dbReference>
<gene>
    <name evidence="10" type="primary">ilvN</name>
    <name evidence="10" type="ORF">I5677_06740</name>
</gene>
<comment type="function">
    <text evidence="8">Catalyzes the conversion of 2 pyruvate molecules into acetolactate in the first common step of the biosynthetic pathway of the branched-amino acids such as leucine, isoleucine, and valine.</text>
</comment>
<dbReference type="GO" id="GO:0003984">
    <property type="term" value="F:acetolactate synthase activity"/>
    <property type="evidence" value="ECO:0007669"/>
    <property type="project" value="UniProtKB-UniRule"/>
</dbReference>
<evidence type="ECO:0000256" key="2">
    <source>
        <dbReference type="ARBA" id="ARBA00005025"/>
    </source>
</evidence>
<dbReference type="RefSeq" id="WP_197660802.1">
    <property type="nucleotide sequence ID" value="NZ_JAEAGR010000005.1"/>
</dbReference>
<dbReference type="Gene3D" id="3.30.70.1150">
    <property type="entry name" value="ACT-like. Chain A, domain 2"/>
    <property type="match status" value="1"/>
</dbReference>
<dbReference type="InterPro" id="IPR054480">
    <property type="entry name" value="AHAS_small-like_ACT"/>
</dbReference>
<dbReference type="UniPathway" id="UPA00049">
    <property type="reaction ID" value="UER00059"/>
</dbReference>
<evidence type="ECO:0000256" key="8">
    <source>
        <dbReference type="RuleBase" id="RU368092"/>
    </source>
</evidence>
<dbReference type="GO" id="GO:0009099">
    <property type="term" value="P:L-valine biosynthetic process"/>
    <property type="evidence" value="ECO:0007669"/>
    <property type="project" value="UniProtKB-UniRule"/>
</dbReference>
<dbReference type="FunFam" id="3.30.70.260:FF:000001">
    <property type="entry name" value="Acetolactate synthase, small subunit"/>
    <property type="match status" value="1"/>
</dbReference>
<feature type="domain" description="ACT" evidence="9">
    <location>
        <begin position="5"/>
        <end position="80"/>
    </location>
</feature>
<reference evidence="10" key="1">
    <citation type="submission" date="2020-12" db="EMBL/GenBank/DDBJ databases">
        <title>M. sibirica DSM 26468T genome.</title>
        <authorList>
            <person name="Thieme N."/>
            <person name="Rettenmaier R."/>
            <person name="Zverlov V."/>
            <person name="Liebl W."/>
        </authorList>
    </citation>
    <scope>NUCLEOTIDE SEQUENCE</scope>
    <source>
        <strain evidence="10">DSM 26468</strain>
    </source>
</reference>
<dbReference type="EMBL" id="JAEAGR010000005">
    <property type="protein sequence ID" value="MBH1940580.1"/>
    <property type="molecule type" value="Genomic_DNA"/>
</dbReference>
<dbReference type="PANTHER" id="PTHR30239">
    <property type="entry name" value="ACETOLACTATE SYNTHASE SMALL SUBUNIT"/>
    <property type="match status" value="1"/>
</dbReference>
<dbReference type="Pfam" id="PF22629">
    <property type="entry name" value="ACT_AHAS_ss"/>
    <property type="match status" value="1"/>
</dbReference>
<accession>A0A8J7H8V9</accession>
<comment type="subunit">
    <text evidence="4 8">Dimer of large and small chains.</text>
</comment>
<dbReference type="InterPro" id="IPR045865">
    <property type="entry name" value="ACT-like_dom_sf"/>
</dbReference>
<dbReference type="PANTHER" id="PTHR30239:SF0">
    <property type="entry name" value="ACETOLACTATE SYNTHASE SMALL SUBUNIT 1, CHLOROPLASTIC"/>
    <property type="match status" value="1"/>
</dbReference>
<dbReference type="InterPro" id="IPR039557">
    <property type="entry name" value="AHAS_ACT"/>
</dbReference>
<evidence type="ECO:0000259" key="9">
    <source>
        <dbReference type="PROSITE" id="PS51671"/>
    </source>
</evidence>
<dbReference type="FunFam" id="3.30.70.1150:FF:000001">
    <property type="entry name" value="Acetolactate synthase small subunit"/>
    <property type="match status" value="1"/>
</dbReference>
<dbReference type="NCBIfam" id="NF008864">
    <property type="entry name" value="PRK11895.1"/>
    <property type="match status" value="1"/>
</dbReference>
<dbReference type="UniPathway" id="UPA00047">
    <property type="reaction ID" value="UER00055"/>
</dbReference>
<name>A0A8J7H8V9_9FIRM</name>
<dbReference type="InterPro" id="IPR019455">
    <property type="entry name" value="Acetolactate_synth_ssu_C"/>
</dbReference>